<proteinExistence type="predicted"/>
<dbReference type="RefSeq" id="WP_116222226.1">
    <property type="nucleotide sequence ID" value="NZ_CP038197.1"/>
</dbReference>
<gene>
    <name evidence="1" type="ORF">BDD41_2981</name>
</gene>
<sequence length="119" mass="12897">MNHFLPDTDHAELVDNLVNAFTRAAHGDGDLRGKVIEALAVAGVLPEAWVEAWDKADAEVELLHRITGTALPEITVENMPEITVENMPEISDTALPGRALDLANQQRVATAKAISEKMC</sequence>
<dbReference type="AlphaFoldDB" id="A0A3D9XIN0"/>
<name>A0A3D9XIN0_PARVE</name>
<evidence type="ECO:0000313" key="1">
    <source>
        <dbReference type="EMBL" id="REF70255.1"/>
    </source>
</evidence>
<evidence type="ECO:0000313" key="2">
    <source>
        <dbReference type="Proteomes" id="UP000256941"/>
    </source>
</evidence>
<comment type="caution">
    <text evidence="1">The sequence shown here is derived from an EMBL/GenBank/DDBJ whole genome shotgun (WGS) entry which is preliminary data.</text>
</comment>
<accession>A0A3D9XIN0</accession>
<organism evidence="1 2">
    <name type="scientific">Paracoccus versutus</name>
    <name type="common">Thiobacillus versutus</name>
    <dbReference type="NCBI Taxonomy" id="34007"/>
    <lineage>
        <taxon>Bacteria</taxon>
        <taxon>Pseudomonadati</taxon>
        <taxon>Pseudomonadota</taxon>
        <taxon>Alphaproteobacteria</taxon>
        <taxon>Rhodobacterales</taxon>
        <taxon>Paracoccaceae</taxon>
        <taxon>Paracoccus</taxon>
    </lineage>
</organism>
<dbReference type="Proteomes" id="UP000256941">
    <property type="component" value="Unassembled WGS sequence"/>
</dbReference>
<reference evidence="1 2" key="1">
    <citation type="submission" date="2018-08" db="EMBL/GenBank/DDBJ databases">
        <title>Genomic Encyclopedia of Archaeal and Bacterial Type Strains, Phase II (KMG-II): from individual species to whole genera.</title>
        <authorList>
            <person name="Goeker M."/>
        </authorList>
    </citation>
    <scope>NUCLEOTIDE SEQUENCE [LARGE SCALE GENOMIC DNA]</scope>
    <source>
        <strain evidence="1 2">DSM 17099</strain>
    </source>
</reference>
<protein>
    <submittedName>
        <fullName evidence="1">Uncharacterized protein</fullName>
    </submittedName>
</protein>
<dbReference type="EMBL" id="QTUJ01000002">
    <property type="protein sequence ID" value="REF70255.1"/>
    <property type="molecule type" value="Genomic_DNA"/>
</dbReference>